<feature type="transmembrane region" description="Helical" evidence="1">
    <location>
        <begin position="1347"/>
        <end position="1370"/>
    </location>
</feature>
<comment type="caution">
    <text evidence="3">The sequence shown here is derived from an EMBL/GenBank/DDBJ whole genome shotgun (WGS) entry which is preliminary data.</text>
</comment>
<feature type="transmembrane region" description="Helical" evidence="1">
    <location>
        <begin position="1289"/>
        <end position="1306"/>
    </location>
</feature>
<feature type="transmembrane region" description="Helical" evidence="1">
    <location>
        <begin position="1247"/>
        <end position="1268"/>
    </location>
</feature>
<accession>A0A0G1S5L5</accession>
<feature type="domain" description="Transglycosylase SLT" evidence="2">
    <location>
        <begin position="1422"/>
        <end position="1466"/>
    </location>
</feature>
<gene>
    <name evidence="3" type="ORF">UX87_C0005G0007</name>
</gene>
<evidence type="ECO:0000313" key="3">
    <source>
        <dbReference type="EMBL" id="KKU64697.1"/>
    </source>
</evidence>
<protein>
    <recommendedName>
        <fullName evidence="2">Transglycosylase SLT domain-containing protein</fullName>
    </recommendedName>
</protein>
<dbReference type="InterPro" id="IPR043992">
    <property type="entry name" value="SLT_3"/>
</dbReference>
<dbReference type="InterPro" id="IPR023346">
    <property type="entry name" value="Lysozyme-like_dom_sf"/>
</dbReference>
<keyword evidence="1" id="KW-0812">Transmembrane</keyword>
<dbReference type="Pfam" id="PF18896">
    <property type="entry name" value="SLT_3"/>
    <property type="match status" value="1"/>
</dbReference>
<dbReference type="EMBL" id="LCNV01000005">
    <property type="protein sequence ID" value="KKU64697.1"/>
    <property type="molecule type" value="Genomic_DNA"/>
</dbReference>
<evidence type="ECO:0000259" key="2">
    <source>
        <dbReference type="Pfam" id="PF18896"/>
    </source>
</evidence>
<dbReference type="SUPFAM" id="SSF53955">
    <property type="entry name" value="Lysozyme-like"/>
    <property type="match status" value="1"/>
</dbReference>
<proteinExistence type="predicted"/>
<evidence type="ECO:0000256" key="1">
    <source>
        <dbReference type="SAM" id="Phobius"/>
    </source>
</evidence>
<evidence type="ECO:0000313" key="4">
    <source>
        <dbReference type="Proteomes" id="UP000034364"/>
    </source>
</evidence>
<dbReference type="Proteomes" id="UP000034364">
    <property type="component" value="Unassembled WGS sequence"/>
</dbReference>
<feature type="transmembrane region" description="Helical" evidence="1">
    <location>
        <begin position="1312"/>
        <end position="1335"/>
    </location>
</feature>
<sequence>MAESLFGLPVSPPLISSPQEALSFADIITKSDTPAVALNALTDEIVSSKGLSRSDARQAAGTLVAAAATAASQPSATTQTIAAALQQAPISVPTLTPLVTAREEAAEIAGIIRESPTVDHAHNRLTEIITASKGLPREEAVRAAQMLIDTVIRAPDKSLPALTDAISHALVFIPPSAVTAIPPLASSSQEALSFANIITKAESPAAAAAALTTELSAKGFSREFAGRAAEVLIGTAAVASKQPSATAQSIAAALQQATVSVPAPSATLRMPEISVSAPLISSRQEAGEIARDILKSPTPQKALDTLTERIVSAKNLPREEAARAARVLIDTVTRSSDKSLPGLTAALQQAPVFAALSPQVEQAVSSAGTAVSDTARQLKLPENQVRIVSDAVRTALSSEPRVTPARLSQVLVDAGISPTQASSLAKSSLDSFSAALLRMPEISVSAPLISSRQEAGEIARDILKSPTPQKALDTLTERIVSAKNLPREEAARAAGILIKTATDTPDKSFTALTEALSRAPLFIPNVPAVVPAAAVGPLIFPLISSTGMAENVARLITQAPDHSQALSHVARFLADTGLSETNAQSAAKIMVGTAAVASKSPGANLQTIAQAIYQNPVFVTASPSSVSALASTQDAVVAAAQRLRFSQKQLSQVRQVLQDSFLYRPQIEMSGLHQRLIESGIPSKEAGSLAKTAHTSFHKFLGSSSGLTPPPPVYDQFAQIVSAMLSTAEVGTDRRTVVVNRLIPALSRSPEYVRTVIASSLNASSPGRDLSHIEGSLQALFQIYDPAAPPQNQSLRVILDNFFRSVSPAVSPSTAPDYQEAFLQYHLDLNSLINRFPAKSPPTLLLKSVQPFLGHMFVADPSWAVRQTVGLIQQVSPNITLTQALDYLAPLSSSLVSLHPVASNLSGLISSQMRFHLGQTHPDMVNHLLLYKMFLPDASADQIKSHVNTLLPHFESVFGKSINPEAFAAFAAGVAPLSAGFKLYPRKEDLLVQSFFVSFLQKGVVQDKAANLALRARKELLPAYYLSGLIEIPSGLNPDQIKHLRLQAFRDLLPPAWDLFLLRHARDIPPSGQQLDHTGAVYAYFNRFIGSPDRVNINKEGPAIFTQHLNAYITHLSTYPQRYVKGRVAEVLIRFFDTEQGKKLLATKAGKAIHSRLESHITAGRISLAPPSLSDLSFHPTTLRGYRIIRPVTRLASSAYQKISSSFVGKAVSSAAAKVAASAIGKAVANLLVKTGVKAAVQAALQALGSTVPVIGNIIAFVVGWVAGEILGKVVNLAIRAAKWVKENFVPVIGASVGLAVGAVIAPTIPVVILFGAVGLGASIVGGAVATYGLAVLVNPFVTAASIVLTPVAVVILILPIVVAFFLHIITSSAYVVPRSSLIMVGGPGSPGGGAGGGGGTLVCSSPTTGQCAISVMTPVFGSEAENASAVCNAESGGDPAAINPNCPDYSVGLFQINLYCHPNTGFFSTSAGQSLASIVASHGASSCYDAFSSPLDEPGGPKAVCRYGTSACSTVTVTNPGLLQDCVGWFSNAQNNIAYASWKFQQDGDWSAWTTAVACGIAP</sequence>
<name>A0A0G1S5L5_9BACT</name>
<keyword evidence="1" id="KW-1133">Transmembrane helix</keyword>
<organism evidence="3 4">
    <name type="scientific">Candidatus Amesbacteria bacterium GW2011_GWA1_47_16</name>
    <dbReference type="NCBI Taxonomy" id="1618353"/>
    <lineage>
        <taxon>Bacteria</taxon>
        <taxon>Candidatus Amesiibacteriota</taxon>
    </lineage>
</organism>
<reference evidence="3 4" key="1">
    <citation type="journal article" date="2015" name="Nature">
        <title>rRNA introns, odd ribosomes, and small enigmatic genomes across a large radiation of phyla.</title>
        <authorList>
            <person name="Brown C.T."/>
            <person name="Hug L.A."/>
            <person name="Thomas B.C."/>
            <person name="Sharon I."/>
            <person name="Castelle C.J."/>
            <person name="Singh A."/>
            <person name="Wilkins M.J."/>
            <person name="Williams K.H."/>
            <person name="Banfield J.F."/>
        </authorList>
    </citation>
    <scope>NUCLEOTIDE SEQUENCE [LARGE SCALE GENOMIC DNA]</scope>
</reference>
<keyword evidence="1" id="KW-0472">Membrane</keyword>